<proteinExistence type="predicted"/>
<organism evidence="2 3">
    <name type="scientific">Caulobacter hibisci</name>
    <dbReference type="NCBI Taxonomy" id="2035993"/>
    <lineage>
        <taxon>Bacteria</taxon>
        <taxon>Pseudomonadati</taxon>
        <taxon>Pseudomonadota</taxon>
        <taxon>Alphaproteobacteria</taxon>
        <taxon>Caulobacterales</taxon>
        <taxon>Caulobacteraceae</taxon>
        <taxon>Caulobacter</taxon>
    </lineage>
</organism>
<dbReference type="InterPro" id="IPR002931">
    <property type="entry name" value="Transglutaminase-like"/>
</dbReference>
<dbReference type="SMART" id="SM00460">
    <property type="entry name" value="TGc"/>
    <property type="match status" value="1"/>
</dbReference>
<dbReference type="Gene3D" id="3.10.620.30">
    <property type="match status" value="1"/>
</dbReference>
<gene>
    <name evidence="2" type="ORF">I4Q42_02260</name>
</gene>
<accession>A0ABS0ST13</accession>
<dbReference type="Pfam" id="PF01841">
    <property type="entry name" value="Transglut_core"/>
    <property type="match status" value="1"/>
</dbReference>
<protein>
    <submittedName>
        <fullName evidence="2">Transglutaminase family protein</fullName>
    </submittedName>
</protein>
<evidence type="ECO:0000259" key="1">
    <source>
        <dbReference type="SMART" id="SM00460"/>
    </source>
</evidence>
<dbReference type="Proteomes" id="UP000639859">
    <property type="component" value="Unassembled WGS sequence"/>
</dbReference>
<reference evidence="2 3" key="1">
    <citation type="submission" date="2020-11" db="EMBL/GenBank/DDBJ databases">
        <title>genome sequence of strain KACC 18849.</title>
        <authorList>
            <person name="Gao J."/>
            <person name="Zhang X."/>
        </authorList>
    </citation>
    <scope>NUCLEOTIDE SEQUENCE [LARGE SCALE GENOMIC DNA]</scope>
    <source>
        <strain evidence="2 3">KACC 18849</strain>
    </source>
</reference>
<dbReference type="PANTHER" id="PTHR33490:SF1">
    <property type="entry name" value="SLL1233 PROTEIN"/>
    <property type="match status" value="1"/>
</dbReference>
<name>A0ABS0ST13_9CAUL</name>
<dbReference type="EMBL" id="JADWOX010000001">
    <property type="protein sequence ID" value="MBI1682484.1"/>
    <property type="molecule type" value="Genomic_DNA"/>
</dbReference>
<dbReference type="RefSeq" id="WP_198574430.1">
    <property type="nucleotide sequence ID" value="NZ_JADWOX010000001.1"/>
</dbReference>
<comment type="caution">
    <text evidence="2">The sequence shown here is derived from an EMBL/GenBank/DDBJ whole genome shotgun (WGS) entry which is preliminary data.</text>
</comment>
<evidence type="ECO:0000313" key="2">
    <source>
        <dbReference type="EMBL" id="MBI1682484.1"/>
    </source>
</evidence>
<feature type="domain" description="Transglutaminase-like" evidence="1">
    <location>
        <begin position="173"/>
        <end position="246"/>
    </location>
</feature>
<dbReference type="Pfam" id="PF08379">
    <property type="entry name" value="Bact_transglu_N"/>
    <property type="match status" value="1"/>
</dbReference>
<dbReference type="SUPFAM" id="SSF54001">
    <property type="entry name" value="Cysteine proteinases"/>
    <property type="match status" value="1"/>
</dbReference>
<dbReference type="PANTHER" id="PTHR33490">
    <property type="entry name" value="BLR5614 PROTEIN-RELATED"/>
    <property type="match status" value="1"/>
</dbReference>
<evidence type="ECO:0000313" key="3">
    <source>
        <dbReference type="Proteomes" id="UP000639859"/>
    </source>
</evidence>
<dbReference type="InterPro" id="IPR013589">
    <property type="entry name" value="Bac_transglu_N"/>
</dbReference>
<dbReference type="InterPro" id="IPR038765">
    <property type="entry name" value="Papain-like_cys_pep_sf"/>
</dbReference>
<sequence length="298" mass="32655">MARLGITHETHYSYERPVAFGPHRLLIRPRDSHAIRIVEASLATSLPGQRRWSYDANGNCVCTFQPEGKANHLTITSRLVIDRFPAPLTDSAVADPHTVSPIVYGREDRAVLDPFIRPATEDADRVMLRWLREQMERPDEPALDFLLRLNATIHDQFEYQARAAEGTQSPALTVARGVGTCRDFAWLMVEALRRLGYAAVFATGYLYSPGHGQNPGGGKIRGAGATHAWCEVFLPDLGWTEFDPTNGIAESEDLIRVAATRTPAEALPVSGTVIGDPGLSELSVVVDVQQLDGLCEAA</sequence>
<keyword evidence="3" id="KW-1185">Reference proteome</keyword>